<dbReference type="InterPro" id="IPR021938">
    <property type="entry name" value="DUF3553"/>
</dbReference>
<dbReference type="Proteomes" id="UP000436522">
    <property type="component" value="Unassembled WGS sequence"/>
</dbReference>
<accession>A0A640VKP3</accession>
<dbReference type="Pfam" id="PF12073">
    <property type="entry name" value="DUF3553"/>
    <property type="match status" value="1"/>
</dbReference>
<protein>
    <submittedName>
        <fullName evidence="1">DUF3553 domain-containing protein</fullName>
    </submittedName>
</protein>
<dbReference type="RefSeq" id="WP_159974239.1">
    <property type="nucleotide sequence ID" value="NZ_BLIV01000001.1"/>
</dbReference>
<evidence type="ECO:0000313" key="2">
    <source>
        <dbReference type="Proteomes" id="UP000436522"/>
    </source>
</evidence>
<sequence length="60" mass="6559">MEDLNAILSPGMLVQHPDRPEWGTGQVQSNVNARVTINFPDEGKIVIDSTRVALIPVFDG</sequence>
<reference evidence="1 2" key="1">
    <citation type="submission" date="2019-12" db="EMBL/GenBank/DDBJ databases">
        <title>Roseobacter cerasinus sp. nov., isolated from seawater around aquaculture.</title>
        <authorList>
            <person name="Muramatsu S."/>
            <person name="Takabe Y."/>
            <person name="Mori K."/>
            <person name="Takaichi S."/>
            <person name="Hanada S."/>
        </authorList>
    </citation>
    <scope>NUCLEOTIDE SEQUENCE [LARGE SCALE GENOMIC DNA]</scope>
    <source>
        <strain evidence="1 2">AI77</strain>
    </source>
</reference>
<name>A0A640VKP3_9RHOB</name>
<comment type="caution">
    <text evidence="1">The sequence shown here is derived from an EMBL/GenBank/DDBJ whole genome shotgun (WGS) entry which is preliminary data.</text>
</comment>
<keyword evidence="2" id="KW-1185">Reference proteome</keyword>
<evidence type="ECO:0000313" key="1">
    <source>
        <dbReference type="EMBL" id="GFE48317.1"/>
    </source>
</evidence>
<dbReference type="EMBL" id="BLIV01000001">
    <property type="protein sequence ID" value="GFE48317.1"/>
    <property type="molecule type" value="Genomic_DNA"/>
</dbReference>
<dbReference type="OrthoDB" id="7361229at2"/>
<gene>
    <name evidence="1" type="ORF">So717_00700</name>
</gene>
<dbReference type="AlphaFoldDB" id="A0A640VKP3"/>
<organism evidence="1 2">
    <name type="scientific">Roseobacter cerasinus</name>
    <dbReference type="NCBI Taxonomy" id="2602289"/>
    <lineage>
        <taxon>Bacteria</taxon>
        <taxon>Pseudomonadati</taxon>
        <taxon>Pseudomonadota</taxon>
        <taxon>Alphaproteobacteria</taxon>
        <taxon>Rhodobacterales</taxon>
        <taxon>Roseobacteraceae</taxon>
        <taxon>Roseobacter</taxon>
    </lineage>
</organism>
<proteinExistence type="predicted"/>